<keyword evidence="5" id="KW-0238">DNA-binding</keyword>
<evidence type="ECO:0000256" key="7">
    <source>
        <dbReference type="PROSITE-ProRule" id="PRU00325"/>
    </source>
</evidence>
<evidence type="ECO:0000313" key="10">
    <source>
        <dbReference type="Proteomes" id="UP001428341"/>
    </source>
</evidence>
<evidence type="ECO:0000313" key="9">
    <source>
        <dbReference type="EMBL" id="KAK9199289.1"/>
    </source>
</evidence>
<keyword evidence="10" id="KW-1185">Reference proteome</keyword>
<dbReference type="GO" id="GO:0008270">
    <property type="term" value="F:zinc ion binding"/>
    <property type="evidence" value="ECO:0007669"/>
    <property type="project" value="UniProtKB-KW"/>
</dbReference>
<accession>A0AAP0M6Z4</accession>
<dbReference type="PANTHER" id="PTHR31973:SF187">
    <property type="entry name" value="MUTATOR TRANSPOSASE MUDRA PROTEIN"/>
    <property type="match status" value="1"/>
</dbReference>
<dbReference type="PROSITE" id="PS01007">
    <property type="entry name" value="TRANSPOSASE_MUTATOR"/>
    <property type="match status" value="1"/>
</dbReference>
<name>A0AAP0M6Z4_9ROSI</name>
<dbReference type="GO" id="GO:0004803">
    <property type="term" value="F:transposase activity"/>
    <property type="evidence" value="ECO:0007669"/>
    <property type="project" value="InterPro"/>
</dbReference>
<dbReference type="PANTHER" id="PTHR31973">
    <property type="entry name" value="POLYPROTEIN, PUTATIVE-RELATED"/>
    <property type="match status" value="1"/>
</dbReference>
<dbReference type="Proteomes" id="UP001428341">
    <property type="component" value="Unassembled WGS sequence"/>
</dbReference>
<proteinExistence type="predicted"/>
<keyword evidence="2" id="KW-0479">Metal-binding</keyword>
<evidence type="ECO:0000256" key="3">
    <source>
        <dbReference type="ARBA" id="ARBA00022771"/>
    </source>
</evidence>
<dbReference type="InterPro" id="IPR001207">
    <property type="entry name" value="Transposase_mutator"/>
</dbReference>
<dbReference type="Pfam" id="PF10551">
    <property type="entry name" value="MULE"/>
    <property type="match status" value="1"/>
</dbReference>
<evidence type="ECO:0000256" key="2">
    <source>
        <dbReference type="ARBA" id="ARBA00022723"/>
    </source>
</evidence>
<dbReference type="AlphaFoldDB" id="A0AAP0M6Z4"/>
<dbReference type="Pfam" id="PF04434">
    <property type="entry name" value="SWIM"/>
    <property type="match status" value="1"/>
</dbReference>
<keyword evidence="6" id="KW-0233">DNA recombination</keyword>
<dbReference type="InterPro" id="IPR007527">
    <property type="entry name" value="Znf_SWIM"/>
</dbReference>
<dbReference type="InterPro" id="IPR006564">
    <property type="entry name" value="Znf_PMZ"/>
</dbReference>
<keyword evidence="1" id="KW-0815">Transposition</keyword>
<comment type="caution">
    <text evidence="9">The sequence shown here is derived from an EMBL/GenBank/DDBJ whole genome shotgun (WGS) entry which is preliminary data.</text>
</comment>
<organism evidence="9 10">
    <name type="scientific">Citrus x changshan-huyou</name>
    <dbReference type="NCBI Taxonomy" id="2935761"/>
    <lineage>
        <taxon>Eukaryota</taxon>
        <taxon>Viridiplantae</taxon>
        <taxon>Streptophyta</taxon>
        <taxon>Embryophyta</taxon>
        <taxon>Tracheophyta</taxon>
        <taxon>Spermatophyta</taxon>
        <taxon>Magnoliopsida</taxon>
        <taxon>eudicotyledons</taxon>
        <taxon>Gunneridae</taxon>
        <taxon>Pentapetalae</taxon>
        <taxon>rosids</taxon>
        <taxon>malvids</taxon>
        <taxon>Sapindales</taxon>
        <taxon>Rutaceae</taxon>
        <taxon>Aurantioideae</taxon>
        <taxon>Citrus</taxon>
    </lineage>
</organism>
<dbReference type="InterPro" id="IPR018289">
    <property type="entry name" value="MULE_transposase_dom"/>
</dbReference>
<dbReference type="EMBL" id="JBCGBO010000005">
    <property type="protein sequence ID" value="KAK9199289.1"/>
    <property type="molecule type" value="Genomic_DNA"/>
</dbReference>
<keyword evidence="3 7" id="KW-0863">Zinc-finger</keyword>
<evidence type="ECO:0000256" key="4">
    <source>
        <dbReference type="ARBA" id="ARBA00022833"/>
    </source>
</evidence>
<feature type="domain" description="SWIM-type" evidence="8">
    <location>
        <begin position="149"/>
        <end position="181"/>
    </location>
</feature>
<protein>
    <recommendedName>
        <fullName evidence="8">SWIM-type domain-containing protein</fullName>
    </recommendedName>
</protein>
<reference evidence="9 10" key="1">
    <citation type="submission" date="2024-05" db="EMBL/GenBank/DDBJ databases">
        <title>Haplotype-resolved chromosome-level genome assembly of Huyou (Citrus changshanensis).</title>
        <authorList>
            <person name="Miao C."/>
            <person name="Chen W."/>
            <person name="Wu Y."/>
            <person name="Wang L."/>
            <person name="Zhao S."/>
            <person name="Grierson D."/>
            <person name="Xu C."/>
            <person name="Chen K."/>
        </authorList>
    </citation>
    <scope>NUCLEOTIDE SEQUENCE [LARGE SCALE GENOMIC DNA]</scope>
    <source>
        <strain evidence="9">01-14</strain>
        <tissue evidence="9">Leaf</tissue>
    </source>
</reference>
<evidence type="ECO:0000256" key="6">
    <source>
        <dbReference type="ARBA" id="ARBA00023172"/>
    </source>
</evidence>
<evidence type="ECO:0000256" key="1">
    <source>
        <dbReference type="ARBA" id="ARBA00022578"/>
    </source>
</evidence>
<dbReference type="GO" id="GO:0003677">
    <property type="term" value="F:DNA binding"/>
    <property type="evidence" value="ECO:0007669"/>
    <property type="project" value="UniProtKB-KW"/>
</dbReference>
<sequence length="375" mass="42417">MDANNGMVPLALAVCEIENIETWSWFLEILHSYFDNGLEHITFCSDRQKGLLGAIEITWPTAYHRPCARHIYANFYKEHPGVSLRNLFWRAVSSTNKYDYAIAMENLKKEKLEAWQWLETELAGFTWSRHEYDKNCKVKHKGYYPTRRFIVDLMSRSCDCGYWDLAGIPCTHVMAAISHARHTATEYLPKYFGKEAYLNTYAVMFKPIPKKVTWDPCDRPKLFPPEITKKIGRPKKKCALRPSIVRELRAQQGVSGPGESSNAASTSKRTKKMVVHKRALLLIEEDEVLVIEEEEGIEAEGAKGVTEQEQEAMDGIEMFTVACSCAGLPFSFFFSWVVGAQMGLLVGVGKIPDPTRKISGSDRIGSGYKGNPIGL</sequence>
<dbReference type="GO" id="GO:0006313">
    <property type="term" value="P:DNA transposition"/>
    <property type="evidence" value="ECO:0007669"/>
    <property type="project" value="InterPro"/>
</dbReference>
<gene>
    <name evidence="9" type="ORF">WN944_014477</name>
</gene>
<keyword evidence="4" id="KW-0862">Zinc</keyword>
<evidence type="ECO:0000256" key="5">
    <source>
        <dbReference type="ARBA" id="ARBA00023125"/>
    </source>
</evidence>
<dbReference type="PROSITE" id="PS50966">
    <property type="entry name" value="ZF_SWIM"/>
    <property type="match status" value="1"/>
</dbReference>
<evidence type="ECO:0000259" key="8">
    <source>
        <dbReference type="PROSITE" id="PS50966"/>
    </source>
</evidence>
<dbReference type="SMART" id="SM00575">
    <property type="entry name" value="ZnF_PMZ"/>
    <property type="match status" value="1"/>
</dbReference>